<accession>A0A7J6W8F2</accession>
<sequence length="65" mass="7160">MSYGVVQSRGFVVVICAGLGQLAVEGTFIIERSSPCNMCHQKSRQNRRIEELMVSWGNILAACNT</sequence>
<evidence type="ECO:0000313" key="1">
    <source>
        <dbReference type="EMBL" id="KAF5193108.1"/>
    </source>
</evidence>
<dbReference type="AlphaFoldDB" id="A0A7J6W8F2"/>
<name>A0A7J6W8F2_THATH</name>
<keyword evidence="2" id="KW-1185">Reference proteome</keyword>
<reference evidence="1 2" key="1">
    <citation type="submission" date="2020-06" db="EMBL/GenBank/DDBJ databases">
        <title>Transcriptomic and genomic resources for Thalictrum thalictroides and T. hernandezii: Facilitating candidate gene discovery in an emerging model plant lineage.</title>
        <authorList>
            <person name="Arias T."/>
            <person name="Riano-Pachon D.M."/>
            <person name="Di Stilio V.S."/>
        </authorList>
    </citation>
    <scope>NUCLEOTIDE SEQUENCE [LARGE SCALE GENOMIC DNA]</scope>
    <source>
        <strain evidence="2">cv. WT478/WT964</strain>
        <tissue evidence="1">Leaves</tissue>
    </source>
</reference>
<dbReference type="Proteomes" id="UP000554482">
    <property type="component" value="Unassembled WGS sequence"/>
</dbReference>
<protein>
    <submittedName>
        <fullName evidence="1">Uncharacterized protein</fullName>
    </submittedName>
</protein>
<gene>
    <name evidence="1" type="ORF">FRX31_017304</name>
</gene>
<comment type="caution">
    <text evidence="1">The sequence shown here is derived from an EMBL/GenBank/DDBJ whole genome shotgun (WGS) entry which is preliminary data.</text>
</comment>
<evidence type="ECO:0000313" key="2">
    <source>
        <dbReference type="Proteomes" id="UP000554482"/>
    </source>
</evidence>
<organism evidence="1 2">
    <name type="scientific">Thalictrum thalictroides</name>
    <name type="common">Rue-anemone</name>
    <name type="synonym">Anemone thalictroides</name>
    <dbReference type="NCBI Taxonomy" id="46969"/>
    <lineage>
        <taxon>Eukaryota</taxon>
        <taxon>Viridiplantae</taxon>
        <taxon>Streptophyta</taxon>
        <taxon>Embryophyta</taxon>
        <taxon>Tracheophyta</taxon>
        <taxon>Spermatophyta</taxon>
        <taxon>Magnoliopsida</taxon>
        <taxon>Ranunculales</taxon>
        <taxon>Ranunculaceae</taxon>
        <taxon>Thalictroideae</taxon>
        <taxon>Thalictrum</taxon>
    </lineage>
</organism>
<proteinExistence type="predicted"/>
<dbReference type="EMBL" id="JABWDY010020507">
    <property type="protein sequence ID" value="KAF5193108.1"/>
    <property type="molecule type" value="Genomic_DNA"/>
</dbReference>